<dbReference type="EMBL" id="JAERPS020000001">
    <property type="protein sequence ID" value="MBZ9610424.1"/>
    <property type="molecule type" value="Genomic_DNA"/>
</dbReference>
<feature type="transmembrane region" description="Helical" evidence="1">
    <location>
        <begin position="12"/>
        <end position="30"/>
    </location>
</feature>
<organism evidence="2 3">
    <name type="scientific">Rheinheimera maricola</name>
    <dbReference type="NCBI Taxonomy" id="2793282"/>
    <lineage>
        <taxon>Bacteria</taxon>
        <taxon>Pseudomonadati</taxon>
        <taxon>Pseudomonadota</taxon>
        <taxon>Gammaproteobacteria</taxon>
        <taxon>Chromatiales</taxon>
        <taxon>Chromatiaceae</taxon>
        <taxon>Rheinheimera</taxon>
    </lineage>
</organism>
<accession>A0ABS7X5H3</accession>
<protein>
    <submittedName>
        <fullName evidence="2">Uncharacterized protein</fullName>
    </submittedName>
</protein>
<dbReference type="Proteomes" id="UP000663814">
    <property type="component" value="Unassembled WGS sequence"/>
</dbReference>
<comment type="caution">
    <text evidence="2">The sequence shown here is derived from an EMBL/GenBank/DDBJ whole genome shotgun (WGS) entry which is preliminary data.</text>
</comment>
<reference evidence="2 3" key="2">
    <citation type="submission" date="2021-08" db="EMBL/GenBank/DDBJ databases">
        <title>Rheinheimera aquimaris sp. nov., isolated from seawater of the East Sea in Korea.</title>
        <authorList>
            <person name="Kim K.H."/>
            <person name="Wenting R."/>
            <person name="Kim K.R."/>
            <person name="Jeon C.O."/>
        </authorList>
    </citation>
    <scope>NUCLEOTIDE SEQUENCE [LARGE SCALE GENOMIC DNA]</scope>
    <source>
        <strain evidence="2 3">MA-13</strain>
    </source>
</reference>
<feature type="transmembrane region" description="Helical" evidence="1">
    <location>
        <begin position="73"/>
        <end position="94"/>
    </location>
</feature>
<keyword evidence="1" id="KW-0812">Transmembrane</keyword>
<sequence length="132" mass="14981">MKFKITFQQNIKATLKFLSLVMPAIGLFIIVDSIKEDDYSNLMILVYLLAAMPLVVLSTATYTELKVSPLNKFLCSVLFAFATTVFVIAYYFLAWFIDGSELGFPFLQRMSVIMFIVLAGIYLQLPWKLNGV</sequence>
<evidence type="ECO:0000313" key="3">
    <source>
        <dbReference type="Proteomes" id="UP000663814"/>
    </source>
</evidence>
<gene>
    <name evidence="2" type="ORF">I4W93_002320</name>
</gene>
<proteinExistence type="predicted"/>
<evidence type="ECO:0000256" key="1">
    <source>
        <dbReference type="SAM" id="Phobius"/>
    </source>
</evidence>
<keyword evidence="1" id="KW-1133">Transmembrane helix</keyword>
<keyword evidence="3" id="KW-1185">Reference proteome</keyword>
<dbReference type="RefSeq" id="WP_205310042.1">
    <property type="nucleotide sequence ID" value="NZ_JAERPS020000001.1"/>
</dbReference>
<feature type="transmembrane region" description="Helical" evidence="1">
    <location>
        <begin position="106"/>
        <end position="125"/>
    </location>
</feature>
<evidence type="ECO:0000313" key="2">
    <source>
        <dbReference type="EMBL" id="MBZ9610424.1"/>
    </source>
</evidence>
<feature type="transmembrane region" description="Helical" evidence="1">
    <location>
        <begin position="42"/>
        <end position="61"/>
    </location>
</feature>
<keyword evidence="1" id="KW-0472">Membrane</keyword>
<reference evidence="2 3" key="1">
    <citation type="submission" date="2020-12" db="EMBL/GenBank/DDBJ databases">
        <authorList>
            <person name="Ruan W."/>
            <person name="Khan S.A."/>
            <person name="Jeon C.O."/>
        </authorList>
    </citation>
    <scope>NUCLEOTIDE SEQUENCE [LARGE SCALE GENOMIC DNA]</scope>
    <source>
        <strain evidence="2 3">MA-13</strain>
    </source>
</reference>
<name>A0ABS7X5H3_9GAMM</name>